<dbReference type="PRINTS" id="PR01415">
    <property type="entry name" value="ANKYRIN"/>
</dbReference>
<feature type="repeat" description="ANK" evidence="1">
    <location>
        <begin position="327"/>
        <end position="359"/>
    </location>
</feature>
<dbReference type="Pfam" id="PF13637">
    <property type="entry name" value="Ank_4"/>
    <property type="match status" value="1"/>
</dbReference>
<dbReference type="PROSITE" id="PS50297">
    <property type="entry name" value="ANK_REP_REGION"/>
    <property type="match status" value="9"/>
</dbReference>
<dbReference type="AlphaFoldDB" id="A2E8A1"/>
<gene>
    <name evidence="3" type="ORF">TVAG_358990</name>
</gene>
<feature type="repeat" description="ANK" evidence="1">
    <location>
        <begin position="294"/>
        <end position="326"/>
    </location>
</feature>
<evidence type="ECO:0000313" key="3">
    <source>
        <dbReference type="EMBL" id="EAY11119.1"/>
    </source>
</evidence>
<feature type="repeat" description="ANK" evidence="1">
    <location>
        <begin position="559"/>
        <end position="591"/>
    </location>
</feature>
<organism evidence="3 4">
    <name type="scientific">Trichomonas vaginalis (strain ATCC PRA-98 / G3)</name>
    <dbReference type="NCBI Taxonomy" id="412133"/>
    <lineage>
        <taxon>Eukaryota</taxon>
        <taxon>Metamonada</taxon>
        <taxon>Parabasalia</taxon>
        <taxon>Trichomonadida</taxon>
        <taxon>Trichomonadidae</taxon>
        <taxon>Trichomonas</taxon>
    </lineage>
</organism>
<reference evidence="3" key="2">
    <citation type="journal article" date="2007" name="Science">
        <title>Draft genome sequence of the sexually transmitted pathogen Trichomonas vaginalis.</title>
        <authorList>
            <person name="Carlton J.M."/>
            <person name="Hirt R.P."/>
            <person name="Silva J.C."/>
            <person name="Delcher A.L."/>
            <person name="Schatz M."/>
            <person name="Zhao Q."/>
            <person name="Wortman J.R."/>
            <person name="Bidwell S.L."/>
            <person name="Alsmark U.C.M."/>
            <person name="Besteiro S."/>
            <person name="Sicheritz-Ponten T."/>
            <person name="Noel C.J."/>
            <person name="Dacks J.B."/>
            <person name="Foster P.G."/>
            <person name="Simillion C."/>
            <person name="Van de Peer Y."/>
            <person name="Miranda-Saavedra D."/>
            <person name="Barton G.J."/>
            <person name="Westrop G.D."/>
            <person name="Mueller S."/>
            <person name="Dessi D."/>
            <person name="Fiori P.L."/>
            <person name="Ren Q."/>
            <person name="Paulsen I."/>
            <person name="Zhang H."/>
            <person name="Bastida-Corcuera F.D."/>
            <person name="Simoes-Barbosa A."/>
            <person name="Brown M.T."/>
            <person name="Hayes R.D."/>
            <person name="Mukherjee M."/>
            <person name="Okumura C.Y."/>
            <person name="Schneider R."/>
            <person name="Smith A.J."/>
            <person name="Vanacova S."/>
            <person name="Villalvazo M."/>
            <person name="Haas B.J."/>
            <person name="Pertea M."/>
            <person name="Feldblyum T.V."/>
            <person name="Utterback T.R."/>
            <person name="Shu C.L."/>
            <person name="Osoegawa K."/>
            <person name="de Jong P.J."/>
            <person name="Hrdy I."/>
            <person name="Horvathova L."/>
            <person name="Zubacova Z."/>
            <person name="Dolezal P."/>
            <person name="Malik S.B."/>
            <person name="Logsdon J.M. Jr."/>
            <person name="Henze K."/>
            <person name="Gupta A."/>
            <person name="Wang C.C."/>
            <person name="Dunne R.L."/>
            <person name="Upcroft J.A."/>
            <person name="Upcroft P."/>
            <person name="White O."/>
            <person name="Salzberg S.L."/>
            <person name="Tang P."/>
            <person name="Chiu C.-H."/>
            <person name="Lee Y.-S."/>
            <person name="Embley T.M."/>
            <person name="Coombs G.H."/>
            <person name="Mottram J.C."/>
            <person name="Tachezy J."/>
            <person name="Fraser-Liggett C.M."/>
            <person name="Johnson P.J."/>
        </authorList>
    </citation>
    <scope>NUCLEOTIDE SEQUENCE [LARGE SCALE GENOMIC DNA]</scope>
    <source>
        <strain evidence="3">G3</strain>
    </source>
</reference>
<feature type="repeat" description="ANK" evidence="1">
    <location>
        <begin position="636"/>
        <end position="666"/>
    </location>
</feature>
<keyword evidence="1" id="KW-0040">ANK repeat</keyword>
<dbReference type="InParanoid" id="A2E8A1"/>
<proteinExistence type="predicted"/>
<dbReference type="SUPFAM" id="SSF48403">
    <property type="entry name" value="Ankyrin repeat"/>
    <property type="match status" value="2"/>
</dbReference>
<accession>A2E8A1</accession>
<evidence type="ECO:0000313" key="4">
    <source>
        <dbReference type="Proteomes" id="UP000001542"/>
    </source>
</evidence>
<dbReference type="PANTHER" id="PTHR24182:SF13">
    <property type="entry name" value="LD18443P"/>
    <property type="match status" value="1"/>
</dbReference>
<feature type="domain" description="DUF3447" evidence="2">
    <location>
        <begin position="146"/>
        <end position="221"/>
    </location>
</feature>
<reference evidence="3" key="1">
    <citation type="submission" date="2006-10" db="EMBL/GenBank/DDBJ databases">
        <authorList>
            <person name="Amadeo P."/>
            <person name="Zhao Q."/>
            <person name="Wortman J."/>
            <person name="Fraser-Liggett C."/>
            <person name="Carlton J."/>
        </authorList>
    </citation>
    <scope>NUCLEOTIDE SEQUENCE</scope>
    <source>
        <strain evidence="3">G3</strain>
    </source>
</reference>
<dbReference type="SMART" id="SM00248">
    <property type="entry name" value="ANK"/>
    <property type="match status" value="13"/>
</dbReference>
<dbReference type="VEuPathDB" id="TrichDB:TVAGG3_1027060"/>
<dbReference type="EMBL" id="DS113325">
    <property type="protein sequence ID" value="EAY11119.1"/>
    <property type="molecule type" value="Genomic_DNA"/>
</dbReference>
<dbReference type="SMR" id="A2E8A1"/>
<dbReference type="Proteomes" id="UP000001542">
    <property type="component" value="Unassembled WGS sequence"/>
</dbReference>
<dbReference type="Pfam" id="PF11929">
    <property type="entry name" value="DUF3447"/>
    <property type="match status" value="1"/>
</dbReference>
<feature type="repeat" description="ANK" evidence="1">
    <location>
        <begin position="361"/>
        <end position="393"/>
    </location>
</feature>
<dbReference type="PANTHER" id="PTHR24182">
    <property type="entry name" value="ANKYRIN REPEAT AND SOCS BOX CONTAINING 4"/>
    <property type="match status" value="1"/>
</dbReference>
<dbReference type="InterPro" id="IPR002110">
    <property type="entry name" value="Ankyrin_rpt"/>
</dbReference>
<dbReference type="STRING" id="5722.A2E8A1"/>
<dbReference type="VEuPathDB" id="TrichDB:TVAG_358990"/>
<keyword evidence="4" id="KW-1185">Reference proteome</keyword>
<dbReference type="RefSeq" id="XP_001323342.1">
    <property type="nucleotide sequence ID" value="XM_001323307.1"/>
</dbReference>
<evidence type="ECO:0000256" key="1">
    <source>
        <dbReference type="PROSITE-ProRule" id="PRU00023"/>
    </source>
</evidence>
<feature type="repeat" description="ANK" evidence="1">
    <location>
        <begin position="393"/>
        <end position="425"/>
    </location>
</feature>
<evidence type="ECO:0000259" key="2">
    <source>
        <dbReference type="Pfam" id="PF11929"/>
    </source>
</evidence>
<dbReference type="InterPro" id="IPR020683">
    <property type="entry name" value="DUF3447"/>
</dbReference>
<feature type="repeat" description="ANK" evidence="1">
    <location>
        <begin position="492"/>
        <end position="524"/>
    </location>
</feature>
<dbReference type="OrthoDB" id="3200163at2759"/>
<sequence>MSPSKVCEIISCASEYNNKFFKSYWILFKKVYEEYHPKKINEISSTFDYFVYKEYGFMFNESHEQKFEEYNSKMFTLDYHEENAICKAIMDDNLKSFIAFTEKDEFDKDFEIKSDFYPDSFLPYSYLELCCYHGAVDCFKFIITKFKPNINCHCLALSFLSGAPEIISECLKKCHPDDKCMKNAIISHNIDFVTYLMNEHKLKIDFRDCIKFYNLLSFLVFINQTKDIGKCFVFSHYFNIYYLFDYLLSNDLDINIKNRLSGNTALHYAVSIYHKEISNFLLLHGANVNAKDNNGNTPLHCAAKMNNFNMLVFFISKGADINAKNKFGENAFHIAFQKNNIEMVRILIACGVDFNVKDKIMKMNPLHHAIWTNNIEFMKLLIFYGADVNSMVDGNTPLHIAATTGILENAEYLISHGADINAKNEYGVTPLITALKMKFMKMAEFLILKGADVNAKDPRYGKTALCYAVSYNNIIFVQLLISHGADINGKDDERSAIAVAVALNFKSMTEFLISQGADIHIRDGPYRRTLLHLAVIKKSNDVIETLISNGCDVNERDNEDRTALHLAAATKNIEMTNILLLHGSEVNAIDKYGRTALHLIMIDAGTYYYFYYDENSYKIALELINHGIDVNTKDYDGKTALHYAPKNSSYTDLLISNGTDINAQDNDGITAIECRTQSDLIPAIAPTSTANLVIVIEYEPRDEYNKYAYKYRKYGYRD</sequence>
<dbReference type="Pfam" id="PF12796">
    <property type="entry name" value="Ank_2"/>
    <property type="match status" value="3"/>
</dbReference>
<feature type="repeat" description="ANK" evidence="1">
    <location>
        <begin position="526"/>
        <end position="558"/>
    </location>
</feature>
<protein>
    <submittedName>
        <fullName evidence="3">Ankyrin repeat protein, putative</fullName>
    </submittedName>
</protein>
<feature type="repeat" description="ANK" evidence="1">
    <location>
        <begin position="426"/>
        <end position="458"/>
    </location>
</feature>
<dbReference type="eggNOG" id="KOG4177">
    <property type="taxonomic scope" value="Eukaryota"/>
</dbReference>
<dbReference type="KEGG" id="tva:4769071"/>
<dbReference type="Gene3D" id="1.25.40.20">
    <property type="entry name" value="Ankyrin repeat-containing domain"/>
    <property type="match status" value="4"/>
</dbReference>
<dbReference type="PROSITE" id="PS50088">
    <property type="entry name" value="ANK_REPEAT"/>
    <property type="match status" value="11"/>
</dbReference>
<dbReference type="Pfam" id="PF00023">
    <property type="entry name" value="Ank"/>
    <property type="match status" value="2"/>
</dbReference>
<name>A2E8A1_TRIV3</name>
<feature type="repeat" description="ANK" evidence="1">
    <location>
        <begin position="460"/>
        <end position="492"/>
    </location>
</feature>
<feature type="repeat" description="ANK" evidence="1">
    <location>
        <begin position="261"/>
        <end position="293"/>
    </location>
</feature>
<dbReference type="InterPro" id="IPR036770">
    <property type="entry name" value="Ankyrin_rpt-contain_sf"/>
</dbReference>
<dbReference type="SUPFAM" id="SSF140860">
    <property type="entry name" value="Pseudo ankyrin repeat-like"/>
    <property type="match status" value="1"/>
</dbReference>